<dbReference type="OrthoDB" id="1093513at2"/>
<dbReference type="InterPro" id="IPR014858">
    <property type="entry name" value="BrxB"/>
</dbReference>
<gene>
    <name evidence="1" type="ordered locus">Calni_2028</name>
</gene>
<protein>
    <recommendedName>
        <fullName evidence="3">DUF1788 domain-containing protein</fullName>
    </recommendedName>
</protein>
<evidence type="ECO:0008006" key="3">
    <source>
        <dbReference type="Google" id="ProtNLM"/>
    </source>
</evidence>
<sequence length="196" mass="22924">MGTNLTSKLNCLINILKDENYFRLEHIANEVPFYIFDYDPEAELDVRKTIKIISDSDQLKYRIEVVNIYDFIISYLQEKDFLEKIFEMEQKLSPEKFLTRLKSIIDPELIINKIVQLNDEKNPDVFILTGIGNSYPIIRIHQIINRLQEKVCNKVVIVMYPGTFDVNETEGKLILFNSLESKAFYRAFKICGGSLK</sequence>
<dbReference type="KEGG" id="cni:Calni_2028"/>
<dbReference type="RefSeq" id="WP_013452129.1">
    <property type="nucleotide sequence ID" value="NC_014758.1"/>
</dbReference>
<dbReference type="AlphaFoldDB" id="E4THR1"/>
<organism evidence="1 2">
    <name type="scientific">Calditerrivibrio nitroreducens (strain DSM 19672 / NBRC 101217 / Yu37-1)</name>
    <dbReference type="NCBI Taxonomy" id="768670"/>
    <lineage>
        <taxon>Bacteria</taxon>
        <taxon>Pseudomonadati</taxon>
        <taxon>Deferribacterota</taxon>
        <taxon>Deferribacteres</taxon>
        <taxon>Deferribacterales</taxon>
        <taxon>Calditerrivibrionaceae</taxon>
    </lineage>
</organism>
<dbReference type="EMBL" id="CP002347">
    <property type="protein sequence ID" value="ADR19922.1"/>
    <property type="molecule type" value="Genomic_DNA"/>
</dbReference>
<keyword evidence="2" id="KW-1185">Reference proteome</keyword>
<dbReference type="eggNOG" id="ENOG502Z9ZE">
    <property type="taxonomic scope" value="Bacteria"/>
</dbReference>
<proteinExistence type="predicted"/>
<name>E4THR1_CALNY</name>
<dbReference type="HOGENOM" id="CLU_101277_0_0_0"/>
<reference evidence="1 2" key="2">
    <citation type="journal article" date="2011" name="Stand. Genomic Sci.">
        <title>Complete genome sequence of Calditerrivibrio nitroreducens type strain (Yu37-1).</title>
        <authorList>
            <person name="Pitluck S."/>
            <person name="Sikorski J."/>
            <person name="Zeytun A."/>
            <person name="Lapidus A."/>
            <person name="Nolan M."/>
            <person name="Lucas S."/>
            <person name="Hammon N."/>
            <person name="Deshpande S."/>
            <person name="Cheng J.F."/>
            <person name="Tapia R."/>
            <person name="Han C."/>
            <person name="Goodwin L."/>
            <person name="Liolios K."/>
            <person name="Pagani I."/>
            <person name="Ivanova N."/>
            <person name="Mavromatis K."/>
            <person name="Pati A."/>
            <person name="Chen A."/>
            <person name="Palaniappan K."/>
            <person name="Hauser L."/>
            <person name="Chang Y.J."/>
            <person name="Jeffries C.D."/>
            <person name="Detter J.C."/>
            <person name="Brambilla E."/>
            <person name="Djao O.D."/>
            <person name="Rohde M."/>
            <person name="Spring S."/>
            <person name="Goker M."/>
            <person name="Woyke T."/>
            <person name="Bristow J."/>
            <person name="Eisen J.A."/>
            <person name="Markowitz V."/>
            <person name="Hugenholtz P."/>
            <person name="Kyrpides N.C."/>
            <person name="Klenk H.P."/>
            <person name="Land M."/>
        </authorList>
    </citation>
    <scope>NUCLEOTIDE SEQUENCE [LARGE SCALE GENOMIC DNA]</scope>
    <source>
        <strain evidence="2">DSM 19672 / NBRC 101217 / Yu37-1</strain>
    </source>
</reference>
<reference key="1">
    <citation type="submission" date="2010-11" db="EMBL/GenBank/DDBJ databases">
        <title>The complete genome of chromosome of Calditerrivibrio nitroreducens DSM 19672.</title>
        <authorList>
            <consortium name="US DOE Joint Genome Institute (JGI-PGF)"/>
            <person name="Lucas S."/>
            <person name="Copeland A."/>
            <person name="Lapidus A."/>
            <person name="Bruce D."/>
            <person name="Goodwin L."/>
            <person name="Pitluck S."/>
            <person name="Kyrpides N."/>
            <person name="Mavromatis K."/>
            <person name="Ivanova N."/>
            <person name="Mikhailova N."/>
            <person name="Zeytun A."/>
            <person name="Brettin T."/>
            <person name="Detter J.C."/>
            <person name="Tapia R."/>
            <person name="Han C."/>
            <person name="Land M."/>
            <person name="Hauser L."/>
            <person name="Markowitz V."/>
            <person name="Cheng J.-F."/>
            <person name="Hugenholtz P."/>
            <person name="Woyke T."/>
            <person name="Wu D."/>
            <person name="Spring S."/>
            <person name="Schroeder M."/>
            <person name="Brambilla E."/>
            <person name="Klenk H.-P."/>
            <person name="Eisen J.A."/>
        </authorList>
    </citation>
    <scope>NUCLEOTIDE SEQUENCE [LARGE SCALE GENOMIC DNA]</scope>
    <source>
        <strain>DSM 19672</strain>
    </source>
</reference>
<accession>E4THR1</accession>
<dbReference type="Proteomes" id="UP000007039">
    <property type="component" value="Chromosome"/>
</dbReference>
<dbReference type="Pfam" id="PF08747">
    <property type="entry name" value="BrxB"/>
    <property type="match status" value="1"/>
</dbReference>
<dbReference type="STRING" id="768670.Calni_2028"/>
<evidence type="ECO:0000313" key="1">
    <source>
        <dbReference type="EMBL" id="ADR19922.1"/>
    </source>
</evidence>
<evidence type="ECO:0000313" key="2">
    <source>
        <dbReference type="Proteomes" id="UP000007039"/>
    </source>
</evidence>